<feature type="transmembrane region" description="Helical" evidence="1">
    <location>
        <begin position="246"/>
        <end position="270"/>
    </location>
</feature>
<evidence type="ECO:0000313" key="3">
    <source>
        <dbReference type="Proteomes" id="UP000229641"/>
    </source>
</evidence>
<proteinExistence type="predicted"/>
<dbReference type="SUPFAM" id="SSF52540">
    <property type="entry name" value="P-loop containing nucleoside triphosphate hydrolases"/>
    <property type="match status" value="1"/>
</dbReference>
<accession>A0A2H0LWF1</accession>
<gene>
    <name evidence="2" type="ORF">COV72_07220</name>
</gene>
<organism evidence="2 3">
    <name type="scientific">Candidatus Ghiorseimicrobium undicola</name>
    <dbReference type="NCBI Taxonomy" id="1974746"/>
    <lineage>
        <taxon>Bacteria</taxon>
        <taxon>Pseudomonadati</taxon>
        <taxon>Candidatus Omnitrophota</taxon>
        <taxon>Candidatus Ghiorseimicrobium</taxon>
    </lineage>
</organism>
<dbReference type="InterPro" id="IPR027417">
    <property type="entry name" value="P-loop_NTPase"/>
</dbReference>
<dbReference type="Proteomes" id="UP000229641">
    <property type="component" value="Unassembled WGS sequence"/>
</dbReference>
<name>A0A2H0LWF1_9BACT</name>
<dbReference type="AlphaFoldDB" id="A0A2H0LWF1"/>
<dbReference type="EMBL" id="PCWA01000092">
    <property type="protein sequence ID" value="PIQ88711.1"/>
    <property type="molecule type" value="Genomic_DNA"/>
</dbReference>
<keyword evidence="1" id="KW-0472">Membrane</keyword>
<keyword evidence="1" id="KW-0812">Transmembrane</keyword>
<reference evidence="2 3" key="1">
    <citation type="submission" date="2017-09" db="EMBL/GenBank/DDBJ databases">
        <title>Depth-based differentiation of microbial function through sediment-hosted aquifers and enrichment of novel symbionts in the deep terrestrial subsurface.</title>
        <authorList>
            <person name="Probst A.J."/>
            <person name="Ladd B."/>
            <person name="Jarett J.K."/>
            <person name="Geller-Mcgrath D.E."/>
            <person name="Sieber C.M."/>
            <person name="Emerson J.B."/>
            <person name="Anantharaman K."/>
            <person name="Thomas B.C."/>
            <person name="Malmstrom R."/>
            <person name="Stieglmeier M."/>
            <person name="Klingl A."/>
            <person name="Woyke T."/>
            <person name="Ryan C.M."/>
            <person name="Banfield J.F."/>
        </authorList>
    </citation>
    <scope>NUCLEOTIDE SEQUENCE [LARGE SCALE GENOMIC DNA]</scope>
    <source>
        <strain evidence="2">CG11_big_fil_rev_8_21_14_0_20_42_13</strain>
    </source>
</reference>
<evidence type="ECO:0000313" key="2">
    <source>
        <dbReference type="EMBL" id="PIQ88711.1"/>
    </source>
</evidence>
<comment type="caution">
    <text evidence="2">The sequence shown here is derived from an EMBL/GenBank/DDBJ whole genome shotgun (WGS) entry which is preliminary data.</text>
</comment>
<feature type="transmembrane region" description="Helical" evidence="1">
    <location>
        <begin position="276"/>
        <end position="293"/>
    </location>
</feature>
<keyword evidence="1" id="KW-1133">Transmembrane helix</keyword>
<dbReference type="Gene3D" id="3.40.50.300">
    <property type="entry name" value="P-loop containing nucleotide triphosphate hydrolases"/>
    <property type="match status" value="1"/>
</dbReference>
<protein>
    <recommendedName>
        <fullName evidence="4">AAA+ ATPase domain-containing protein</fullName>
    </recommendedName>
</protein>
<sequence>MQRKKREISETILVGRGVELEKLKENIKNKKHTSLTGDIGTGKTHLLKYAVKDMKKVIYVERIHPLKTAVLEIAFCLHKQGKLAIEGVHAEYLEWRDLKRKVTRLPIAELLSCILDGLFNQNYILVLDHLEGLTPSMAFTISCLMDKCLLLGATNDLKKAGHLSKIWWRFEHIEIKNLDKEDAKVLLWLYADKERIKDEAMFENKVLTHSCGNPLAIVEMARRTGPEKFDDPQKIRDLRHDAGVRYFDLSPCLLFIGAIIVAVRFISLGLNDTDGYILAGSFGAFFIFLRFFIYKSMREA</sequence>
<evidence type="ECO:0000256" key="1">
    <source>
        <dbReference type="SAM" id="Phobius"/>
    </source>
</evidence>
<evidence type="ECO:0008006" key="4">
    <source>
        <dbReference type="Google" id="ProtNLM"/>
    </source>
</evidence>